<dbReference type="GO" id="GO:0030170">
    <property type="term" value="F:pyridoxal phosphate binding"/>
    <property type="evidence" value="ECO:0007669"/>
    <property type="project" value="InterPro"/>
</dbReference>
<comment type="caution">
    <text evidence="6">The sequence shown here is derived from an EMBL/GenBank/DDBJ whole genome shotgun (WGS) entry which is preliminary data.</text>
</comment>
<dbReference type="PANTHER" id="PTHR13693">
    <property type="entry name" value="CLASS II AMINOTRANSFERASE/8-AMINO-7-OXONONANOATE SYNTHASE"/>
    <property type="match status" value="1"/>
</dbReference>
<evidence type="ECO:0000256" key="2">
    <source>
        <dbReference type="ARBA" id="ARBA00010008"/>
    </source>
</evidence>
<dbReference type="Gene3D" id="3.90.1150.10">
    <property type="entry name" value="Aspartate Aminotransferase, domain 1"/>
    <property type="match status" value="1"/>
</dbReference>
<dbReference type="Proteomes" id="UP000191522">
    <property type="component" value="Unassembled WGS sequence"/>
</dbReference>
<sequence length="312" mass="33962">MEILSANLNSCLNSRKEDGRLMTPYVMSTHSEGADFASNDTLSLSSSRALTKAFLEELDRNPGFEIGSGSSRSLSGTTEYLSNLEDTLRDFHGAEEGIIFNSGFDANVALWSTIPQIGDVVLYDEYVHASIHDGMRRGRAHTQPFRHNDCGDLRKRLTELKTDEGVAEGQKVVFIAVESFYSMDGDVVPLEEMVKVAKEMLPKVNTVLVVDEAHSNGIVGPNGSGMVSHFGLEGQIGLRVHTCGKALGSTGAVLLCNKAVKSYLINYARNAIFSTAPTFVTLAGIRAGYNLLASENGHQLMQFVVRDIRLIL</sequence>
<dbReference type="PANTHER" id="PTHR13693:SF77">
    <property type="entry name" value="8-AMINO-7-OXONONANOATE SYNTHASE"/>
    <property type="match status" value="1"/>
</dbReference>
<name>A0A1V6P0H4_PENDC</name>
<keyword evidence="3" id="KW-0808">Transferase</keyword>
<dbReference type="Pfam" id="PF00155">
    <property type="entry name" value="Aminotran_1_2"/>
    <property type="match status" value="1"/>
</dbReference>
<dbReference type="InterPro" id="IPR004839">
    <property type="entry name" value="Aminotransferase_I/II_large"/>
</dbReference>
<dbReference type="SUPFAM" id="SSF53383">
    <property type="entry name" value="PLP-dependent transferases"/>
    <property type="match status" value="1"/>
</dbReference>
<dbReference type="STRING" id="69771.A0A1V6P0H4"/>
<dbReference type="InterPro" id="IPR015421">
    <property type="entry name" value="PyrdxlP-dep_Trfase_major"/>
</dbReference>
<gene>
    <name evidence="6" type="ORF">PENDEC_c023G01147</name>
</gene>
<evidence type="ECO:0000313" key="7">
    <source>
        <dbReference type="Proteomes" id="UP000191522"/>
    </source>
</evidence>
<dbReference type="AlphaFoldDB" id="A0A1V6P0H4"/>
<dbReference type="Gene3D" id="3.40.640.10">
    <property type="entry name" value="Type I PLP-dependent aspartate aminotransferase-like (Major domain)"/>
    <property type="match status" value="1"/>
</dbReference>
<organism evidence="6 7">
    <name type="scientific">Penicillium decumbens</name>
    <dbReference type="NCBI Taxonomy" id="69771"/>
    <lineage>
        <taxon>Eukaryota</taxon>
        <taxon>Fungi</taxon>
        <taxon>Dikarya</taxon>
        <taxon>Ascomycota</taxon>
        <taxon>Pezizomycotina</taxon>
        <taxon>Eurotiomycetes</taxon>
        <taxon>Eurotiomycetidae</taxon>
        <taxon>Eurotiales</taxon>
        <taxon>Aspergillaceae</taxon>
        <taxon>Penicillium</taxon>
    </lineage>
</organism>
<proteinExistence type="inferred from homology"/>
<dbReference type="OrthoDB" id="2382073at2759"/>
<accession>A0A1V6P0H4</accession>
<dbReference type="EMBL" id="MDYL01000023">
    <property type="protein sequence ID" value="OQD70445.1"/>
    <property type="molecule type" value="Genomic_DNA"/>
</dbReference>
<dbReference type="InterPro" id="IPR015424">
    <property type="entry name" value="PyrdxlP-dep_Trfase"/>
</dbReference>
<evidence type="ECO:0000256" key="4">
    <source>
        <dbReference type="ARBA" id="ARBA00022898"/>
    </source>
</evidence>
<dbReference type="InterPro" id="IPR050087">
    <property type="entry name" value="AON_synthase_class-II"/>
</dbReference>
<evidence type="ECO:0000259" key="5">
    <source>
        <dbReference type="Pfam" id="PF00155"/>
    </source>
</evidence>
<protein>
    <recommendedName>
        <fullName evidence="5">Aminotransferase class I/classII large domain-containing protein</fullName>
    </recommendedName>
</protein>
<comment type="cofactor">
    <cofactor evidence="1">
        <name>pyridoxal 5'-phosphate</name>
        <dbReference type="ChEBI" id="CHEBI:597326"/>
    </cofactor>
</comment>
<evidence type="ECO:0000256" key="3">
    <source>
        <dbReference type="ARBA" id="ARBA00022679"/>
    </source>
</evidence>
<evidence type="ECO:0000313" key="6">
    <source>
        <dbReference type="EMBL" id="OQD70445.1"/>
    </source>
</evidence>
<comment type="similarity">
    <text evidence="2">Belongs to the class-II pyridoxal-phosphate-dependent aminotransferase family. BioF subfamily.</text>
</comment>
<dbReference type="OMA" id="RTHLMAN"/>
<keyword evidence="7" id="KW-1185">Reference proteome</keyword>
<dbReference type="GO" id="GO:0016740">
    <property type="term" value="F:transferase activity"/>
    <property type="evidence" value="ECO:0007669"/>
    <property type="project" value="UniProtKB-KW"/>
</dbReference>
<reference evidence="7" key="1">
    <citation type="journal article" date="2017" name="Nat. Microbiol.">
        <title>Global analysis of biosynthetic gene clusters reveals vast potential of secondary metabolite production in Penicillium species.</title>
        <authorList>
            <person name="Nielsen J.C."/>
            <person name="Grijseels S."/>
            <person name="Prigent S."/>
            <person name="Ji B."/>
            <person name="Dainat J."/>
            <person name="Nielsen K.F."/>
            <person name="Frisvad J.C."/>
            <person name="Workman M."/>
            <person name="Nielsen J."/>
        </authorList>
    </citation>
    <scope>NUCLEOTIDE SEQUENCE [LARGE SCALE GENOMIC DNA]</scope>
    <source>
        <strain evidence="7">IBT 11843</strain>
    </source>
</reference>
<dbReference type="GO" id="GO:0009102">
    <property type="term" value="P:biotin biosynthetic process"/>
    <property type="evidence" value="ECO:0007669"/>
    <property type="project" value="TreeGrafter"/>
</dbReference>
<feature type="domain" description="Aminotransferase class I/classII large" evidence="5">
    <location>
        <begin position="35"/>
        <end position="277"/>
    </location>
</feature>
<keyword evidence="4" id="KW-0663">Pyridoxal phosphate</keyword>
<dbReference type="InterPro" id="IPR015422">
    <property type="entry name" value="PyrdxlP-dep_Trfase_small"/>
</dbReference>
<evidence type="ECO:0000256" key="1">
    <source>
        <dbReference type="ARBA" id="ARBA00001933"/>
    </source>
</evidence>